<evidence type="ECO:0000313" key="8">
    <source>
        <dbReference type="Proteomes" id="UP000238823"/>
    </source>
</evidence>
<keyword evidence="1" id="KW-0678">Repressor</keyword>
<dbReference type="PROSITE" id="PS50977">
    <property type="entry name" value="HTH_TETR_2"/>
    <property type="match status" value="1"/>
</dbReference>
<dbReference type="InterPro" id="IPR001647">
    <property type="entry name" value="HTH_TetR"/>
</dbReference>
<evidence type="ECO:0000259" key="6">
    <source>
        <dbReference type="PROSITE" id="PS50977"/>
    </source>
</evidence>
<dbReference type="InterPro" id="IPR036271">
    <property type="entry name" value="Tet_transcr_reg_TetR-rel_C_sf"/>
</dbReference>
<dbReference type="Gene3D" id="1.10.10.60">
    <property type="entry name" value="Homeodomain-like"/>
    <property type="match status" value="1"/>
</dbReference>
<keyword evidence="3 5" id="KW-0238">DNA-binding</keyword>
<feature type="domain" description="HTH tetR-type" evidence="6">
    <location>
        <begin position="1"/>
        <end position="59"/>
    </location>
</feature>
<dbReference type="PANTHER" id="PTHR30055:SF175">
    <property type="entry name" value="HTH-TYPE TRANSCRIPTIONAL REPRESSOR KSTR2"/>
    <property type="match status" value="1"/>
</dbReference>
<evidence type="ECO:0000313" key="7">
    <source>
        <dbReference type="EMBL" id="PRQ02648.1"/>
    </source>
</evidence>
<dbReference type="SUPFAM" id="SSF48498">
    <property type="entry name" value="Tetracyclin repressor-like, C-terminal domain"/>
    <property type="match status" value="1"/>
</dbReference>
<evidence type="ECO:0000256" key="4">
    <source>
        <dbReference type="ARBA" id="ARBA00023163"/>
    </source>
</evidence>
<accession>A0A2S9YBZ7</accession>
<dbReference type="OrthoDB" id="9796019at2"/>
<dbReference type="Proteomes" id="UP000238823">
    <property type="component" value="Unassembled WGS sequence"/>
</dbReference>
<proteinExistence type="predicted"/>
<reference evidence="7 8" key="1">
    <citation type="submission" date="2018-03" db="EMBL/GenBank/DDBJ databases">
        <title>Draft Genome Sequences of the Obligatory Marine Myxobacteria Enhygromyxa salina SWB007.</title>
        <authorList>
            <person name="Poehlein A."/>
            <person name="Moghaddam J.A."/>
            <person name="Harms H."/>
            <person name="Alanjari M."/>
            <person name="Koenig G.M."/>
            <person name="Daniel R."/>
            <person name="Schaeberle T.F."/>
        </authorList>
    </citation>
    <scope>NUCLEOTIDE SEQUENCE [LARGE SCALE GENOMIC DNA]</scope>
    <source>
        <strain evidence="7 8">SWB007</strain>
    </source>
</reference>
<dbReference type="Gene3D" id="1.10.357.10">
    <property type="entry name" value="Tetracycline Repressor, domain 2"/>
    <property type="match status" value="1"/>
</dbReference>
<evidence type="ECO:0000256" key="1">
    <source>
        <dbReference type="ARBA" id="ARBA00022491"/>
    </source>
</evidence>
<dbReference type="GO" id="GO:0000976">
    <property type="term" value="F:transcription cis-regulatory region binding"/>
    <property type="evidence" value="ECO:0007669"/>
    <property type="project" value="TreeGrafter"/>
</dbReference>
<evidence type="ECO:0000256" key="3">
    <source>
        <dbReference type="ARBA" id="ARBA00023125"/>
    </source>
</evidence>
<name>A0A2S9YBZ7_9BACT</name>
<dbReference type="AlphaFoldDB" id="A0A2S9YBZ7"/>
<protein>
    <submittedName>
        <fullName evidence="7">HTH-type transcriptional repressor KstR2</fullName>
    </submittedName>
</protein>
<dbReference type="InterPro" id="IPR050109">
    <property type="entry name" value="HTH-type_TetR-like_transc_reg"/>
</dbReference>
<organism evidence="7 8">
    <name type="scientific">Enhygromyxa salina</name>
    <dbReference type="NCBI Taxonomy" id="215803"/>
    <lineage>
        <taxon>Bacteria</taxon>
        <taxon>Pseudomonadati</taxon>
        <taxon>Myxococcota</taxon>
        <taxon>Polyangia</taxon>
        <taxon>Nannocystales</taxon>
        <taxon>Nannocystaceae</taxon>
        <taxon>Enhygromyxa</taxon>
    </lineage>
</organism>
<keyword evidence="4" id="KW-0804">Transcription</keyword>
<dbReference type="SUPFAM" id="SSF46689">
    <property type="entry name" value="Homeodomain-like"/>
    <property type="match status" value="1"/>
</dbReference>
<dbReference type="GO" id="GO:0003700">
    <property type="term" value="F:DNA-binding transcription factor activity"/>
    <property type="evidence" value="ECO:0007669"/>
    <property type="project" value="TreeGrafter"/>
</dbReference>
<keyword evidence="2" id="KW-0805">Transcription regulation</keyword>
<dbReference type="Pfam" id="PF00440">
    <property type="entry name" value="TetR_N"/>
    <property type="match status" value="1"/>
</dbReference>
<dbReference type="PRINTS" id="PR00455">
    <property type="entry name" value="HTHTETR"/>
</dbReference>
<comment type="caution">
    <text evidence="7">The sequence shown here is derived from an EMBL/GenBank/DDBJ whole genome shotgun (WGS) entry which is preliminary data.</text>
</comment>
<evidence type="ECO:0000256" key="2">
    <source>
        <dbReference type="ARBA" id="ARBA00023015"/>
    </source>
</evidence>
<dbReference type="InterPro" id="IPR009057">
    <property type="entry name" value="Homeodomain-like_sf"/>
</dbReference>
<gene>
    <name evidence="7" type="primary">kstR2_1</name>
    <name evidence="7" type="ORF">ENSA7_54770</name>
</gene>
<dbReference type="EMBL" id="PVNL01000111">
    <property type="protein sequence ID" value="PRQ02648.1"/>
    <property type="molecule type" value="Genomic_DNA"/>
</dbReference>
<dbReference type="RefSeq" id="WP_106092357.1">
    <property type="nucleotide sequence ID" value="NZ_PVNL01000111.1"/>
</dbReference>
<feature type="DNA-binding region" description="H-T-H motif" evidence="5">
    <location>
        <begin position="22"/>
        <end position="41"/>
    </location>
</feature>
<sequence>MRQRILDHAEAQLLKYGYKALRVDDLARAAGISKRTLYEQFLTKHDIAHDALAGRLDRLARAIDRASRRRPRDEPAQLLEIATLIWQADGEARPKFFVELEPTPLAELVDTFRTRSAAAVDRVIRSGIKHGQFRKDLDPGLARRVLLAGLATLAPPERPPPGGSPERPDQAIAAILDVILHGLSAV</sequence>
<dbReference type="PANTHER" id="PTHR30055">
    <property type="entry name" value="HTH-TYPE TRANSCRIPTIONAL REGULATOR RUTR"/>
    <property type="match status" value="1"/>
</dbReference>
<evidence type="ECO:0000256" key="5">
    <source>
        <dbReference type="PROSITE-ProRule" id="PRU00335"/>
    </source>
</evidence>